<dbReference type="Proteomes" id="UP001202328">
    <property type="component" value="Unassembled WGS sequence"/>
</dbReference>
<accession>A0AAD4T8U9</accession>
<dbReference type="GO" id="GO:0010087">
    <property type="term" value="P:phloem or xylem histogenesis"/>
    <property type="evidence" value="ECO:0007669"/>
    <property type="project" value="TreeGrafter"/>
</dbReference>
<dbReference type="GO" id="GO:0010305">
    <property type="term" value="P:leaf vascular tissue pattern formation"/>
    <property type="evidence" value="ECO:0007669"/>
    <property type="project" value="TreeGrafter"/>
</dbReference>
<keyword evidence="1" id="KW-1133">Transmembrane helix</keyword>
<evidence type="ECO:0000313" key="4">
    <source>
        <dbReference type="Proteomes" id="UP001202328"/>
    </source>
</evidence>
<sequence length="94" mass="9911">MVLLMITFEVTTLTGSTEKKKEETRAHNAQLHAAIFVAVVASVVAAIAAAIAASAGSGKHEQIAKTVISFAWGCNLKAMVMFKAVSSRPFCTTK</sequence>
<dbReference type="GO" id="GO:0009734">
    <property type="term" value="P:auxin-activated signaling pathway"/>
    <property type="evidence" value="ECO:0007669"/>
    <property type="project" value="TreeGrafter"/>
</dbReference>
<dbReference type="InterPro" id="IPR008546">
    <property type="entry name" value="VAN3-bd-like_auxin_canal"/>
</dbReference>
<protein>
    <recommendedName>
        <fullName evidence="2">VAN3-binding protein-like auxin canalisation domain-containing protein</fullName>
    </recommendedName>
</protein>
<name>A0AAD4T8U9_9MAGN</name>
<dbReference type="InterPro" id="IPR040269">
    <property type="entry name" value="VAB"/>
</dbReference>
<dbReference type="EMBL" id="JAJJMB010004080">
    <property type="protein sequence ID" value="KAI3944056.1"/>
    <property type="molecule type" value="Genomic_DNA"/>
</dbReference>
<evidence type="ECO:0000313" key="3">
    <source>
        <dbReference type="EMBL" id="KAI3944056.1"/>
    </source>
</evidence>
<dbReference type="PANTHER" id="PTHR31351">
    <property type="entry name" value="EXPRESSED PROTEIN"/>
    <property type="match status" value="1"/>
</dbReference>
<dbReference type="PANTHER" id="PTHR31351:SF31">
    <property type="entry name" value="VAN3-BINDING PROTEIN"/>
    <property type="match status" value="1"/>
</dbReference>
<evidence type="ECO:0000259" key="2">
    <source>
        <dbReference type="Pfam" id="PF05703"/>
    </source>
</evidence>
<reference evidence="3" key="1">
    <citation type="submission" date="2022-04" db="EMBL/GenBank/DDBJ databases">
        <title>A functionally conserved STORR gene fusion in Papaver species that diverged 16.8 million years ago.</title>
        <authorList>
            <person name="Catania T."/>
        </authorList>
    </citation>
    <scope>NUCLEOTIDE SEQUENCE</scope>
    <source>
        <strain evidence="3">S-188037</strain>
    </source>
</reference>
<dbReference type="Pfam" id="PF05703">
    <property type="entry name" value="Auxin_canalis"/>
    <property type="match status" value="1"/>
</dbReference>
<proteinExistence type="predicted"/>
<keyword evidence="1" id="KW-0812">Transmembrane</keyword>
<organism evidence="3 4">
    <name type="scientific">Papaver atlanticum</name>
    <dbReference type="NCBI Taxonomy" id="357466"/>
    <lineage>
        <taxon>Eukaryota</taxon>
        <taxon>Viridiplantae</taxon>
        <taxon>Streptophyta</taxon>
        <taxon>Embryophyta</taxon>
        <taxon>Tracheophyta</taxon>
        <taxon>Spermatophyta</taxon>
        <taxon>Magnoliopsida</taxon>
        <taxon>Ranunculales</taxon>
        <taxon>Papaveraceae</taxon>
        <taxon>Papaveroideae</taxon>
        <taxon>Papaver</taxon>
    </lineage>
</organism>
<feature type="domain" description="VAN3-binding protein-like auxin canalisation" evidence="2">
    <location>
        <begin position="17"/>
        <end position="72"/>
    </location>
</feature>
<feature type="transmembrane region" description="Helical" evidence="1">
    <location>
        <begin position="31"/>
        <end position="55"/>
    </location>
</feature>
<comment type="caution">
    <text evidence="3">The sequence shown here is derived from an EMBL/GenBank/DDBJ whole genome shotgun (WGS) entry which is preliminary data.</text>
</comment>
<dbReference type="AlphaFoldDB" id="A0AAD4T8U9"/>
<evidence type="ECO:0000256" key="1">
    <source>
        <dbReference type="SAM" id="Phobius"/>
    </source>
</evidence>
<keyword evidence="1" id="KW-0472">Membrane</keyword>
<gene>
    <name evidence="3" type="ORF">MKW98_015208</name>
</gene>
<keyword evidence="4" id="KW-1185">Reference proteome</keyword>